<proteinExistence type="predicted"/>
<reference evidence="3" key="1">
    <citation type="submission" date="2022-11" db="EMBL/GenBank/DDBJ databases">
        <title>Pseudomonas triclosanedens sp. nov., a triclosan degrader isolated from activated sludge.</title>
        <authorList>
            <person name="Yin Y."/>
            <person name="Lu Z."/>
        </authorList>
    </citation>
    <scope>NUCLEOTIDE SEQUENCE</scope>
    <source>
        <strain evidence="3">ZM23</strain>
    </source>
</reference>
<feature type="chain" id="PRO_5046368991" evidence="1">
    <location>
        <begin position="19"/>
        <end position="184"/>
    </location>
</feature>
<dbReference type="Pfam" id="PF13511">
    <property type="entry name" value="DUF4124"/>
    <property type="match status" value="1"/>
</dbReference>
<evidence type="ECO:0000256" key="1">
    <source>
        <dbReference type="SAM" id="SignalP"/>
    </source>
</evidence>
<evidence type="ECO:0000313" key="3">
    <source>
        <dbReference type="EMBL" id="WAI49249.1"/>
    </source>
</evidence>
<sequence>MRLILTALLLAATLPASAQIYKYTDANGKTVFTNQPPTNVDAQPVQLPPTNTVGPQGPAGGTTQAGIDGTGSQAAGYTILALSNVPNDEALRANNGSFNVDVVVQPALEMDHQLQLLLDGQPYGAPTRDTTIAMDNIDRGEHTLAVQVVQGTRVIQSSSPVTFTLQRISTNSPARPQVKPRSGG</sequence>
<feature type="domain" description="DUF4124" evidence="2">
    <location>
        <begin position="7"/>
        <end position="56"/>
    </location>
</feature>
<feature type="signal peptide" evidence="1">
    <location>
        <begin position="1"/>
        <end position="18"/>
    </location>
</feature>
<keyword evidence="1" id="KW-0732">Signal</keyword>
<dbReference type="EMBL" id="CP113432">
    <property type="protein sequence ID" value="WAI49249.1"/>
    <property type="molecule type" value="Genomic_DNA"/>
</dbReference>
<gene>
    <name evidence="3" type="ORF">OU419_26470</name>
</gene>
<accession>A0ABY6ZWD4</accession>
<organism evidence="3 4">
    <name type="scientific">Pseudomonas triclosanedens</name>
    <dbReference type="NCBI Taxonomy" id="2961893"/>
    <lineage>
        <taxon>Bacteria</taxon>
        <taxon>Pseudomonadati</taxon>
        <taxon>Pseudomonadota</taxon>
        <taxon>Gammaproteobacteria</taxon>
        <taxon>Pseudomonadales</taxon>
        <taxon>Pseudomonadaceae</taxon>
        <taxon>Pseudomonas</taxon>
    </lineage>
</organism>
<evidence type="ECO:0000313" key="4">
    <source>
        <dbReference type="Proteomes" id="UP001163624"/>
    </source>
</evidence>
<dbReference type="RefSeq" id="WP_254476147.1">
    <property type="nucleotide sequence ID" value="NZ_CP113432.1"/>
</dbReference>
<dbReference type="InterPro" id="IPR025392">
    <property type="entry name" value="DUF4124"/>
</dbReference>
<protein>
    <submittedName>
        <fullName evidence="3">DUF4124 domain-containing protein</fullName>
    </submittedName>
</protein>
<dbReference type="Proteomes" id="UP001163624">
    <property type="component" value="Chromosome"/>
</dbReference>
<keyword evidence="4" id="KW-1185">Reference proteome</keyword>
<evidence type="ECO:0000259" key="2">
    <source>
        <dbReference type="Pfam" id="PF13511"/>
    </source>
</evidence>
<name>A0ABY6ZWD4_9PSED</name>